<dbReference type="AlphaFoldDB" id="A0AAD1RSA1"/>
<organism evidence="2 3">
    <name type="scientific">Pelobates cultripes</name>
    <name type="common">Western spadefoot toad</name>
    <dbReference type="NCBI Taxonomy" id="61616"/>
    <lineage>
        <taxon>Eukaryota</taxon>
        <taxon>Metazoa</taxon>
        <taxon>Chordata</taxon>
        <taxon>Craniata</taxon>
        <taxon>Vertebrata</taxon>
        <taxon>Euteleostomi</taxon>
        <taxon>Amphibia</taxon>
        <taxon>Batrachia</taxon>
        <taxon>Anura</taxon>
        <taxon>Pelobatoidea</taxon>
        <taxon>Pelobatidae</taxon>
        <taxon>Pelobates</taxon>
    </lineage>
</organism>
<feature type="region of interest" description="Disordered" evidence="1">
    <location>
        <begin position="1"/>
        <end position="41"/>
    </location>
</feature>
<dbReference type="Gene3D" id="3.30.70.1820">
    <property type="entry name" value="L1 transposable element, RRM domain"/>
    <property type="match status" value="1"/>
</dbReference>
<evidence type="ECO:0000313" key="2">
    <source>
        <dbReference type="EMBL" id="CAH2277192.1"/>
    </source>
</evidence>
<feature type="compositionally biased region" description="Polar residues" evidence="1">
    <location>
        <begin position="21"/>
        <end position="32"/>
    </location>
</feature>
<keyword evidence="3" id="KW-1185">Reference proteome</keyword>
<dbReference type="PANTHER" id="PTHR11505">
    <property type="entry name" value="L1 TRANSPOSABLE ELEMENT-RELATED"/>
    <property type="match status" value="1"/>
</dbReference>
<name>A0AAD1RSA1_PELCU</name>
<protein>
    <submittedName>
        <fullName evidence="2">Uncharacterized protein</fullName>
    </submittedName>
</protein>
<accession>A0AAD1RSA1</accession>
<sequence>MDEYLSAPRGLHGTQDHDNMAPTSPGSASIAESTPDPRDTDALSQISADLAAISATMLTRKDKAEMVAELRRQVEDLDNRGRRNNIRVRGIPETEGENPHEILTSLFSQLLRDEAPPDFGIERAHRTLRTPRRDGLHRDVICCLLSFQLKESIMRAARAQHDVPFMDTRFSLYQNLSTLTLDARWALKPITRLLQEKRILYKWGYPFSLQAKVENHWHIIRWPNDIPHFLWATGLPHVTVPNWIFEGPPARATGPNEPSRNLHGSQDPRAQRIRGGPVGPEE</sequence>
<proteinExistence type="predicted"/>
<dbReference type="EMBL" id="OW240914">
    <property type="protein sequence ID" value="CAH2277192.1"/>
    <property type="molecule type" value="Genomic_DNA"/>
</dbReference>
<gene>
    <name evidence="2" type="ORF">PECUL_23A034421</name>
</gene>
<evidence type="ECO:0000256" key="1">
    <source>
        <dbReference type="SAM" id="MobiDB-lite"/>
    </source>
</evidence>
<dbReference type="InterPro" id="IPR004244">
    <property type="entry name" value="Transposase_22"/>
</dbReference>
<evidence type="ECO:0000313" key="3">
    <source>
        <dbReference type="Proteomes" id="UP001295444"/>
    </source>
</evidence>
<reference evidence="2" key="1">
    <citation type="submission" date="2022-03" db="EMBL/GenBank/DDBJ databases">
        <authorList>
            <person name="Alioto T."/>
            <person name="Alioto T."/>
            <person name="Gomez Garrido J."/>
        </authorList>
    </citation>
    <scope>NUCLEOTIDE SEQUENCE</scope>
</reference>
<feature type="region of interest" description="Disordered" evidence="1">
    <location>
        <begin position="248"/>
        <end position="282"/>
    </location>
</feature>
<dbReference type="Proteomes" id="UP001295444">
    <property type="component" value="Chromosome 03"/>
</dbReference>